<dbReference type="InterPro" id="IPR036866">
    <property type="entry name" value="RibonucZ/Hydroxyglut_hydro"/>
</dbReference>
<feature type="non-terminal residue" evidence="1">
    <location>
        <position position="1"/>
    </location>
</feature>
<name>X1EVY5_9ZZZZ</name>
<protein>
    <recommendedName>
        <fullName evidence="2">Metallo-beta-lactamase domain-containing protein</fullName>
    </recommendedName>
</protein>
<dbReference type="EMBL" id="BARU01004536">
    <property type="protein sequence ID" value="GAH21344.1"/>
    <property type="molecule type" value="Genomic_DNA"/>
</dbReference>
<comment type="caution">
    <text evidence="1">The sequence shown here is derived from an EMBL/GenBank/DDBJ whole genome shotgun (WGS) entry which is preliminary data.</text>
</comment>
<proteinExistence type="predicted"/>
<sequence>CAGIAKKAGVKKLVLTHLDLDLEKVKEQCSRDFYGEIIVAEDLMQVEI</sequence>
<organism evidence="1">
    <name type="scientific">marine sediment metagenome</name>
    <dbReference type="NCBI Taxonomy" id="412755"/>
    <lineage>
        <taxon>unclassified sequences</taxon>
        <taxon>metagenomes</taxon>
        <taxon>ecological metagenomes</taxon>
    </lineage>
</organism>
<accession>X1EVY5</accession>
<evidence type="ECO:0008006" key="2">
    <source>
        <dbReference type="Google" id="ProtNLM"/>
    </source>
</evidence>
<reference evidence="1" key="1">
    <citation type="journal article" date="2014" name="Front. Microbiol.">
        <title>High frequency of phylogenetically diverse reductive dehalogenase-homologous genes in deep subseafloor sedimentary metagenomes.</title>
        <authorList>
            <person name="Kawai M."/>
            <person name="Futagami T."/>
            <person name="Toyoda A."/>
            <person name="Takaki Y."/>
            <person name="Nishi S."/>
            <person name="Hori S."/>
            <person name="Arai W."/>
            <person name="Tsubouchi T."/>
            <person name="Morono Y."/>
            <person name="Uchiyama I."/>
            <person name="Ito T."/>
            <person name="Fujiyama A."/>
            <person name="Inagaki F."/>
            <person name="Takami H."/>
        </authorList>
    </citation>
    <scope>NUCLEOTIDE SEQUENCE</scope>
    <source>
        <strain evidence="1">Expedition CK06-06</strain>
    </source>
</reference>
<evidence type="ECO:0000313" key="1">
    <source>
        <dbReference type="EMBL" id="GAH21344.1"/>
    </source>
</evidence>
<dbReference type="AlphaFoldDB" id="X1EVY5"/>
<dbReference type="Gene3D" id="3.60.15.10">
    <property type="entry name" value="Ribonuclease Z/Hydroxyacylglutathione hydrolase-like"/>
    <property type="match status" value="1"/>
</dbReference>
<gene>
    <name evidence="1" type="ORF">S03H2_09073</name>
</gene>